<dbReference type="Pfam" id="PF06739">
    <property type="entry name" value="SBBP"/>
    <property type="match status" value="2"/>
</dbReference>
<evidence type="ECO:0000313" key="3">
    <source>
        <dbReference type="EMBL" id="QII11773.1"/>
    </source>
</evidence>
<dbReference type="InterPro" id="IPR052918">
    <property type="entry name" value="Motility_Chemotaxis_Reg"/>
</dbReference>
<dbReference type="AlphaFoldDB" id="A0A6G7GR26"/>
<feature type="compositionally biased region" description="Polar residues" evidence="1">
    <location>
        <begin position="193"/>
        <end position="210"/>
    </location>
</feature>
<feature type="region of interest" description="Disordered" evidence="1">
    <location>
        <begin position="180"/>
        <end position="210"/>
    </location>
</feature>
<proteinExistence type="predicted"/>
<reference evidence="3 4" key="1">
    <citation type="submission" date="2020-02" db="EMBL/GenBank/DDBJ databases">
        <title>Newly sequenced genome of strain CSTR1 showed variability in Candidatus Kuenenia stuttgartiensis genomes.</title>
        <authorList>
            <person name="Ding C."/>
            <person name="Adrian L."/>
        </authorList>
    </citation>
    <scope>NUCLEOTIDE SEQUENCE [LARGE SCALE GENOMIC DNA]</scope>
    <source>
        <strain evidence="3 4">CSTR1</strain>
    </source>
</reference>
<protein>
    <recommendedName>
        <fullName evidence="2">DUF7948 domain-containing protein</fullName>
    </recommendedName>
</protein>
<sequence length="382" mass="41278">MQNTRNMSNTTNRLSCILHHESNIPYCTNCLLACLAKHTGRDTQGVAIKETLVGGRVQEITGNEKAVTKVSYFKGTDKSQWKTNISAYDVVSLGEVYDGIELKLKAYGNNVEKLFCVKPDANPEQIQVKLSGVIDLRVNDEGQFVAETELGAVKFTTPVAYQEINGKRVDVNVEYRVGSSEAENKSSKHKTCNSKLMSSNPQSETLNLSPTSIGDPQLEYGFKVASYDKSHDLIIDPLLASTYLGGSGNEYGNSITLDTSGNVYVTGNTYSTDFPTTSGAYDTSYYGGDYADVFVSKLDSGLTSLLASTYLGGSGHDYGNSIALDTSGNVYVTGYTWSTDFPTTSGAYDTSYYGGDYADVFVSKLDSGLTSLLASTYLGGVW</sequence>
<evidence type="ECO:0000259" key="2">
    <source>
        <dbReference type="Pfam" id="PF25778"/>
    </source>
</evidence>
<evidence type="ECO:0000256" key="1">
    <source>
        <dbReference type="SAM" id="MobiDB-lite"/>
    </source>
</evidence>
<accession>A0A6G7GR26</accession>
<feature type="domain" description="DUF7948" evidence="2">
    <location>
        <begin position="42"/>
        <end position="179"/>
    </location>
</feature>
<dbReference type="InterPro" id="IPR057708">
    <property type="entry name" value="DUF7948"/>
</dbReference>
<name>A0A6G7GR26_KUEST</name>
<organism evidence="3 4">
    <name type="scientific">Kuenenia stuttgartiensis</name>
    <dbReference type="NCBI Taxonomy" id="174633"/>
    <lineage>
        <taxon>Bacteria</taxon>
        <taxon>Pseudomonadati</taxon>
        <taxon>Planctomycetota</taxon>
        <taxon>Candidatus Brocadiia</taxon>
        <taxon>Candidatus Brocadiales</taxon>
        <taxon>Candidatus Brocadiaceae</taxon>
        <taxon>Candidatus Kuenenia</taxon>
    </lineage>
</organism>
<dbReference type="Pfam" id="PF25778">
    <property type="entry name" value="DUF7948"/>
    <property type="match status" value="1"/>
</dbReference>
<dbReference type="PANTHER" id="PTHR35580">
    <property type="entry name" value="CELL SURFACE GLYCOPROTEIN (S-LAYER PROTEIN)-LIKE PROTEIN"/>
    <property type="match status" value="1"/>
</dbReference>
<dbReference type="EMBL" id="CP049055">
    <property type="protein sequence ID" value="QII11773.1"/>
    <property type="molecule type" value="Genomic_DNA"/>
</dbReference>
<dbReference type="PANTHER" id="PTHR35580:SF1">
    <property type="entry name" value="PHYTASE-LIKE DOMAIN-CONTAINING PROTEIN"/>
    <property type="match status" value="1"/>
</dbReference>
<gene>
    <name evidence="3" type="ORF">KsCSTR_23940</name>
</gene>
<dbReference type="Proteomes" id="UP000501926">
    <property type="component" value="Chromosome"/>
</dbReference>
<evidence type="ECO:0000313" key="4">
    <source>
        <dbReference type="Proteomes" id="UP000501926"/>
    </source>
</evidence>
<dbReference type="InterPro" id="IPR010620">
    <property type="entry name" value="SBBP_repeat"/>
</dbReference>